<dbReference type="AlphaFoldDB" id="A0A9P0GIB6"/>
<dbReference type="Proteomes" id="UP001153636">
    <property type="component" value="Chromosome 8"/>
</dbReference>
<name>A0A9P0GIB6_9CUCU</name>
<evidence type="ECO:0000313" key="2">
    <source>
        <dbReference type="Proteomes" id="UP001153636"/>
    </source>
</evidence>
<reference evidence="1" key="1">
    <citation type="submission" date="2022-01" db="EMBL/GenBank/DDBJ databases">
        <authorList>
            <person name="King R."/>
        </authorList>
    </citation>
    <scope>NUCLEOTIDE SEQUENCE</scope>
</reference>
<evidence type="ECO:0000313" key="1">
    <source>
        <dbReference type="EMBL" id="CAH1114694.1"/>
    </source>
</evidence>
<keyword evidence="2" id="KW-1185">Reference proteome</keyword>
<gene>
    <name evidence="1" type="ORF">PSYICH_LOCUS14164</name>
</gene>
<protein>
    <submittedName>
        <fullName evidence="1">Uncharacterized protein</fullName>
    </submittedName>
</protein>
<dbReference type="OrthoDB" id="6770474at2759"/>
<organism evidence="1 2">
    <name type="scientific">Psylliodes chrysocephalus</name>
    <dbReference type="NCBI Taxonomy" id="3402493"/>
    <lineage>
        <taxon>Eukaryota</taxon>
        <taxon>Metazoa</taxon>
        <taxon>Ecdysozoa</taxon>
        <taxon>Arthropoda</taxon>
        <taxon>Hexapoda</taxon>
        <taxon>Insecta</taxon>
        <taxon>Pterygota</taxon>
        <taxon>Neoptera</taxon>
        <taxon>Endopterygota</taxon>
        <taxon>Coleoptera</taxon>
        <taxon>Polyphaga</taxon>
        <taxon>Cucujiformia</taxon>
        <taxon>Chrysomeloidea</taxon>
        <taxon>Chrysomelidae</taxon>
        <taxon>Galerucinae</taxon>
        <taxon>Alticini</taxon>
        <taxon>Psylliodes</taxon>
    </lineage>
</organism>
<sequence>MKNEHFFLFSNIYAKGPLQNKANFKLINANWVRYMKNNTGIVNFKNTLQEKEPFKEITCFRKGQKINALKDFVLTPLCDGPRTISHKKKQNILDVVELLDKDAQNFYTGLKTDEKIEKDTDPDIDRYFPMKIQIK</sequence>
<proteinExistence type="predicted"/>
<dbReference type="EMBL" id="OV651820">
    <property type="protein sequence ID" value="CAH1114694.1"/>
    <property type="molecule type" value="Genomic_DNA"/>
</dbReference>
<accession>A0A9P0GIB6</accession>